<dbReference type="OrthoDB" id="10007333at2759"/>
<evidence type="ECO:0000256" key="3">
    <source>
        <dbReference type="ARBA" id="ARBA00019105"/>
    </source>
</evidence>
<dbReference type="GO" id="GO:0007099">
    <property type="term" value="P:centriole replication"/>
    <property type="evidence" value="ECO:0007669"/>
    <property type="project" value="TreeGrafter"/>
</dbReference>
<evidence type="ECO:0000256" key="1">
    <source>
        <dbReference type="ARBA" id="ARBA00004496"/>
    </source>
</evidence>
<dbReference type="InterPro" id="IPR031470">
    <property type="entry name" value="CEP63/Deup1_N"/>
</dbReference>
<evidence type="ECO:0000256" key="8">
    <source>
        <dbReference type="SAM" id="Coils"/>
    </source>
</evidence>
<evidence type="ECO:0000259" key="10">
    <source>
        <dbReference type="Pfam" id="PF17045"/>
    </source>
</evidence>
<reference evidence="13" key="1">
    <citation type="submission" date="2025-08" db="UniProtKB">
        <authorList>
            <consortium name="RefSeq"/>
        </authorList>
    </citation>
    <scope>IDENTIFICATION</scope>
</reference>
<dbReference type="CTD" id="159989"/>
<dbReference type="InterPro" id="IPR057656">
    <property type="entry name" value="CEP63/Deup1_CC"/>
</dbReference>
<evidence type="ECO:0000256" key="2">
    <source>
        <dbReference type="ARBA" id="ARBA00007181"/>
    </source>
</evidence>
<evidence type="ECO:0000256" key="4">
    <source>
        <dbReference type="ARBA" id="ARBA00022490"/>
    </source>
</evidence>
<dbReference type="PANTHER" id="PTHR18875:SF5">
    <property type="entry name" value="DEUTEROSOME ASSEMBLY PROTEIN 1"/>
    <property type="match status" value="1"/>
</dbReference>
<sequence>MQHFLDMENQAHNTMGASPCEAELQELMEQIDIMVNNKKLDWERKMRALETRLDLRDQELANAQTCLDQKGQEVGLLRQKLDSLEKCNLAMTQNYEGQLQTLKAQFSKLTNSFEKLRLHQMKQNKVRRKELPHLREEIPFEMSNLNQKLEEFRAKSREWDKREILYQTHLVSLDAQQKLLSEKCNQFQKQAQSYQTQLSGKKQCTEDHSSEDPQLMCDPDHSCEASERDEFIIEKLKSAVSEIALSRNKLQDENQKLLQELKMYQRQCQAMEAGLSEVKSELQSRDDLLRIIEMERLQLHRELLKIGECQNTQESKKRLESSYSPSTKEPERKRKELFSVTLDQPNHEKELNKIRSQLYQEEEYHGSEQERMRNEISDLTEELHQKEITIATIMKKAALLERQLKMELEIKEKMLAKQQVSDMRYKAVQTENTHLKGMMGDLDPGRYMSMDFTNREHLRHTSVNKLEYENERLRNDLAKLHANGRSAWANQNTYEEMGLYTYQNQIKMEKHEDRLSQDHEPNRSVTSPLPPLPFQTKEMTSPLISDNEVFPLSPPDIVFPASLAAQHFLLEEEKRAKEFEKLLNTHIDELQRHTEFTLNKYTKLKQNRHL</sequence>
<evidence type="ECO:0000313" key="12">
    <source>
        <dbReference type="Proteomes" id="UP000245340"/>
    </source>
</evidence>
<name>A0A2U3WNX3_ODORO</name>
<feature type="domain" description="CEP63/Deup1 N-terminal" evidence="10">
    <location>
        <begin position="18"/>
        <end position="286"/>
    </location>
</feature>
<evidence type="ECO:0000256" key="7">
    <source>
        <dbReference type="ARBA" id="ARBA00030704"/>
    </source>
</evidence>
<dbReference type="RefSeq" id="XP_004410803.1">
    <property type="nucleotide sequence ID" value="XM_004410746.1"/>
</dbReference>
<dbReference type="Pfam" id="PF17045">
    <property type="entry name" value="CEP63"/>
    <property type="match status" value="1"/>
</dbReference>
<evidence type="ECO:0000256" key="6">
    <source>
        <dbReference type="ARBA" id="ARBA00023054"/>
    </source>
</evidence>
<proteinExistence type="inferred from homology"/>
<feature type="coiled-coil region" evidence="8">
    <location>
        <begin position="233"/>
        <end position="281"/>
    </location>
</feature>
<dbReference type="GeneID" id="101367099"/>
<keyword evidence="5" id="KW-0970">Cilium biogenesis/degradation</keyword>
<dbReference type="GO" id="GO:0005814">
    <property type="term" value="C:centriole"/>
    <property type="evidence" value="ECO:0007669"/>
    <property type="project" value="TreeGrafter"/>
</dbReference>
<organism evidence="12 13">
    <name type="scientific">Odobenus rosmarus divergens</name>
    <name type="common">Pacific walrus</name>
    <dbReference type="NCBI Taxonomy" id="9708"/>
    <lineage>
        <taxon>Eukaryota</taxon>
        <taxon>Metazoa</taxon>
        <taxon>Chordata</taxon>
        <taxon>Craniata</taxon>
        <taxon>Vertebrata</taxon>
        <taxon>Euteleostomi</taxon>
        <taxon>Mammalia</taxon>
        <taxon>Eutheria</taxon>
        <taxon>Laurasiatheria</taxon>
        <taxon>Carnivora</taxon>
        <taxon>Caniformia</taxon>
        <taxon>Pinnipedia</taxon>
        <taxon>Odobenidae</taxon>
        <taxon>Odobenus</taxon>
    </lineage>
</organism>
<evidence type="ECO:0000259" key="11">
    <source>
        <dbReference type="Pfam" id="PF25771"/>
    </source>
</evidence>
<dbReference type="Pfam" id="PF25771">
    <property type="entry name" value="CC_CEP152-bind"/>
    <property type="match status" value="1"/>
</dbReference>
<dbReference type="GO" id="GO:0030030">
    <property type="term" value="P:cell projection organization"/>
    <property type="evidence" value="ECO:0007669"/>
    <property type="project" value="UniProtKB-KW"/>
</dbReference>
<dbReference type="GO" id="GO:0005737">
    <property type="term" value="C:cytoplasm"/>
    <property type="evidence" value="ECO:0007669"/>
    <property type="project" value="UniProtKB-SubCell"/>
</dbReference>
<dbReference type="AlphaFoldDB" id="A0A2U3WNX3"/>
<feature type="compositionally biased region" description="Basic and acidic residues" evidence="9">
    <location>
        <begin position="511"/>
        <end position="522"/>
    </location>
</feature>
<evidence type="ECO:0000256" key="9">
    <source>
        <dbReference type="SAM" id="MobiDB-lite"/>
    </source>
</evidence>
<evidence type="ECO:0000256" key="5">
    <source>
        <dbReference type="ARBA" id="ARBA00022794"/>
    </source>
</evidence>
<dbReference type="Proteomes" id="UP000245340">
    <property type="component" value="Unplaced"/>
</dbReference>
<feature type="domain" description="CEP63/Deup1 CEP152 binding coiled coil" evidence="11">
    <location>
        <begin position="567"/>
        <end position="601"/>
    </location>
</feature>
<keyword evidence="6 8" id="KW-0175">Coiled coil</keyword>
<protein>
    <recommendedName>
        <fullName evidence="3">Deuterosome assembly protein 1</fullName>
    </recommendedName>
    <alternativeName>
        <fullName evidence="7">Coiled-coil domain-containing protein 67</fullName>
    </alternativeName>
</protein>
<dbReference type="GO" id="GO:0098535">
    <property type="term" value="P:de novo centriole assembly involved in multi-ciliated epithelial cell differentiation"/>
    <property type="evidence" value="ECO:0007669"/>
    <property type="project" value="TreeGrafter"/>
</dbReference>
<accession>A0A2U3WNX3</accession>
<gene>
    <name evidence="13" type="primary">CCDC67</name>
</gene>
<comment type="similarity">
    <text evidence="2">Belongs to the CEP63 family.</text>
</comment>
<keyword evidence="4" id="KW-0963">Cytoplasm</keyword>
<evidence type="ECO:0000313" key="13">
    <source>
        <dbReference type="RefSeq" id="XP_004410803.1"/>
    </source>
</evidence>
<feature type="region of interest" description="Disordered" evidence="9">
    <location>
        <begin position="314"/>
        <end position="334"/>
    </location>
</feature>
<comment type="subcellular location">
    <subcellularLocation>
        <location evidence="1">Cytoplasm</location>
    </subcellularLocation>
</comment>
<dbReference type="PANTHER" id="PTHR18875">
    <property type="entry name" value="SARCOMA ANTIGEN NY-SAR-24/CYTOSKELETAL PROTEIN SOJO"/>
    <property type="match status" value="1"/>
</dbReference>
<feature type="region of interest" description="Disordered" evidence="9">
    <location>
        <begin position="511"/>
        <end position="533"/>
    </location>
</feature>
<keyword evidence="12" id="KW-1185">Reference proteome</keyword>
<dbReference type="KEGG" id="oro:101367099"/>
<dbReference type="GO" id="GO:0098536">
    <property type="term" value="C:deuterosome"/>
    <property type="evidence" value="ECO:0007669"/>
    <property type="project" value="TreeGrafter"/>
</dbReference>